<dbReference type="EMBL" id="LR899015">
    <property type="protein sequence ID" value="CAD7094215.1"/>
    <property type="molecule type" value="Genomic_DNA"/>
</dbReference>
<feature type="signal peptide" evidence="3">
    <location>
        <begin position="1"/>
        <end position="31"/>
    </location>
</feature>
<dbReference type="Gene3D" id="3.40.30.10">
    <property type="entry name" value="Glutaredoxin"/>
    <property type="match status" value="1"/>
</dbReference>
<name>A0A7R8V848_HERIL</name>
<dbReference type="PROSITE" id="PS51257">
    <property type="entry name" value="PROKAR_LIPOPROTEIN"/>
    <property type="match status" value="1"/>
</dbReference>
<dbReference type="Gene3D" id="1.20.1150.12">
    <property type="entry name" value="Endoplasmic reticulum resident protein 29, C-terminal domain"/>
    <property type="match status" value="1"/>
</dbReference>
<evidence type="ECO:0000256" key="3">
    <source>
        <dbReference type="SAM" id="SignalP"/>
    </source>
</evidence>
<dbReference type="InterPro" id="IPR036249">
    <property type="entry name" value="Thioredoxin-like_sf"/>
</dbReference>
<dbReference type="InterPro" id="IPR012883">
    <property type="entry name" value="ERp29_N"/>
</dbReference>
<dbReference type="SUPFAM" id="SSF52833">
    <property type="entry name" value="Thioredoxin-like"/>
    <property type="match status" value="1"/>
</dbReference>
<dbReference type="OrthoDB" id="417262at2759"/>
<dbReference type="GO" id="GO:0005788">
    <property type="term" value="C:endoplasmic reticulum lumen"/>
    <property type="evidence" value="ECO:0007669"/>
    <property type="project" value="InterPro"/>
</dbReference>
<feature type="domain" description="ERp29 N-terminal" evidence="5">
    <location>
        <begin position="32"/>
        <end position="155"/>
    </location>
</feature>
<dbReference type="InParanoid" id="A0A7R8V848"/>
<gene>
    <name evidence="6" type="ORF">HERILL_LOCUS16438</name>
</gene>
<dbReference type="InterPro" id="IPR016855">
    <property type="entry name" value="ERp29"/>
</dbReference>
<evidence type="ECO:0000259" key="4">
    <source>
        <dbReference type="Pfam" id="PF07749"/>
    </source>
</evidence>
<evidence type="ECO:0008006" key="8">
    <source>
        <dbReference type="Google" id="ProtNLM"/>
    </source>
</evidence>
<dbReference type="FunCoup" id="A0A7R8V848">
    <property type="interactions" value="578"/>
</dbReference>
<accession>A0A7R8V848</accession>
<evidence type="ECO:0000259" key="5">
    <source>
        <dbReference type="Pfam" id="PF07912"/>
    </source>
</evidence>
<dbReference type="AlphaFoldDB" id="A0A7R8V848"/>
<dbReference type="OMA" id="FPYGDKH"/>
<sequence length="263" mass="30745">MVLRRNYGVLSYSKFYTILIAILACTQQTIASCMGCVELDEISFDKMIGHFKYSLVKFDIAFPYGPKHEIYGEFAKKYGPKIDDLLVSLVGVKDYGEKENRILAQRYAVDEKAYPAIILFLDSDNQKYVKYPSDLEITVDNIKRFVTQHTHIYIPLEGCIEGFDKLARDFAQKTIGEQSEILDKAKEKLEELETETKQRAQVYVRFMEKVIEKGGSYQFILDERKRIEKLLKEKISDNKKKELTHKYNILQSFRIEEDKKDEL</sequence>
<protein>
    <recommendedName>
        <fullName evidence="8">Endoplasmic reticulum resident protein 29</fullName>
    </recommendedName>
</protein>
<evidence type="ECO:0000313" key="7">
    <source>
        <dbReference type="Proteomes" id="UP000594454"/>
    </source>
</evidence>
<dbReference type="InterPro" id="IPR036356">
    <property type="entry name" value="ERp29_C_sf"/>
</dbReference>
<keyword evidence="1" id="KW-0256">Endoplasmic reticulum</keyword>
<evidence type="ECO:0000256" key="1">
    <source>
        <dbReference type="ARBA" id="ARBA00022824"/>
    </source>
</evidence>
<organism evidence="6 7">
    <name type="scientific">Hermetia illucens</name>
    <name type="common">Black soldier fly</name>
    <dbReference type="NCBI Taxonomy" id="343691"/>
    <lineage>
        <taxon>Eukaryota</taxon>
        <taxon>Metazoa</taxon>
        <taxon>Ecdysozoa</taxon>
        <taxon>Arthropoda</taxon>
        <taxon>Hexapoda</taxon>
        <taxon>Insecta</taxon>
        <taxon>Pterygota</taxon>
        <taxon>Neoptera</taxon>
        <taxon>Endopterygota</taxon>
        <taxon>Diptera</taxon>
        <taxon>Brachycera</taxon>
        <taxon>Stratiomyomorpha</taxon>
        <taxon>Stratiomyidae</taxon>
        <taxon>Hermetiinae</taxon>
        <taxon>Hermetia</taxon>
    </lineage>
</organism>
<keyword evidence="2" id="KW-0175">Coiled coil</keyword>
<keyword evidence="3" id="KW-0732">Signal</keyword>
<dbReference type="PANTHER" id="PTHR12211">
    <property type="entry name" value="ENDOPLASMIC RETICULUM PROTEIN ERP29"/>
    <property type="match status" value="1"/>
</dbReference>
<dbReference type="GO" id="GO:0009306">
    <property type="term" value="P:protein secretion"/>
    <property type="evidence" value="ECO:0007669"/>
    <property type="project" value="InterPro"/>
</dbReference>
<feature type="chain" id="PRO_5030515344" description="Endoplasmic reticulum resident protein 29" evidence="3">
    <location>
        <begin position="32"/>
        <end position="263"/>
    </location>
</feature>
<proteinExistence type="predicted"/>
<dbReference type="Proteomes" id="UP000594454">
    <property type="component" value="Chromosome 7"/>
</dbReference>
<evidence type="ECO:0000313" key="6">
    <source>
        <dbReference type="EMBL" id="CAD7094215.1"/>
    </source>
</evidence>
<dbReference type="Pfam" id="PF07912">
    <property type="entry name" value="ERp29_N"/>
    <property type="match status" value="1"/>
</dbReference>
<dbReference type="SUPFAM" id="SSF47933">
    <property type="entry name" value="ERP29 C domain-like"/>
    <property type="match status" value="1"/>
</dbReference>
<reference evidence="6 7" key="1">
    <citation type="submission" date="2020-11" db="EMBL/GenBank/DDBJ databases">
        <authorList>
            <person name="Wallbank WR R."/>
            <person name="Pardo Diaz C."/>
            <person name="Kozak K."/>
            <person name="Martin S."/>
            <person name="Jiggins C."/>
            <person name="Moest M."/>
            <person name="Warren A I."/>
            <person name="Generalovic N T."/>
            <person name="Byers J.R.P. K."/>
            <person name="Montejo-Kovacevich G."/>
            <person name="Yen C E."/>
        </authorList>
    </citation>
    <scope>NUCLEOTIDE SEQUENCE [LARGE SCALE GENOMIC DNA]</scope>
</reference>
<evidence type="ECO:0000256" key="2">
    <source>
        <dbReference type="SAM" id="Coils"/>
    </source>
</evidence>
<feature type="coiled-coil region" evidence="2">
    <location>
        <begin position="175"/>
        <end position="202"/>
    </location>
</feature>
<feature type="domain" description="Endoplasmic reticulum resident protein 29 C-terminal" evidence="4">
    <location>
        <begin position="158"/>
        <end position="253"/>
    </location>
</feature>
<keyword evidence="7" id="KW-1185">Reference proteome</keyword>
<dbReference type="InterPro" id="IPR011679">
    <property type="entry name" value="ERp29_C"/>
</dbReference>
<dbReference type="PANTHER" id="PTHR12211:SF0">
    <property type="entry name" value="ENDOPLASMIC RETICULUM RESIDENT PROTEIN 29"/>
    <property type="match status" value="1"/>
</dbReference>
<dbReference type="Pfam" id="PF07749">
    <property type="entry name" value="ERp29"/>
    <property type="match status" value="1"/>
</dbReference>